<organism evidence="2 3">
    <name type="scientific">Jatrophihabitans cynanchi</name>
    <dbReference type="NCBI Taxonomy" id="2944128"/>
    <lineage>
        <taxon>Bacteria</taxon>
        <taxon>Bacillati</taxon>
        <taxon>Actinomycetota</taxon>
        <taxon>Actinomycetes</taxon>
        <taxon>Jatrophihabitantales</taxon>
        <taxon>Jatrophihabitantaceae</taxon>
        <taxon>Jatrophihabitans</taxon>
    </lineage>
</organism>
<dbReference type="Proteomes" id="UP001164693">
    <property type="component" value="Chromosome"/>
</dbReference>
<reference evidence="2" key="1">
    <citation type="submission" date="2022-05" db="EMBL/GenBank/DDBJ databases">
        <title>Jatrophihabitans sp. SB3-54 whole genome sequence.</title>
        <authorList>
            <person name="Suh M.K."/>
            <person name="Eom M.K."/>
            <person name="Kim J.S."/>
            <person name="Kim H.S."/>
            <person name="Do H.E."/>
            <person name="Shin Y.K."/>
            <person name="Lee J.-S."/>
        </authorList>
    </citation>
    <scope>NUCLEOTIDE SEQUENCE</scope>
    <source>
        <strain evidence="2">SB3-54</strain>
    </source>
</reference>
<keyword evidence="3" id="KW-1185">Reference proteome</keyword>
<dbReference type="SUPFAM" id="SSF51306">
    <property type="entry name" value="LexA/Signal peptidase"/>
    <property type="match status" value="1"/>
</dbReference>
<dbReference type="InterPro" id="IPR015927">
    <property type="entry name" value="Peptidase_S24_S26A/B/C"/>
</dbReference>
<dbReference type="EMBL" id="CP097463">
    <property type="protein sequence ID" value="WAX56641.1"/>
    <property type="molecule type" value="Genomic_DNA"/>
</dbReference>
<dbReference type="CDD" id="cd06529">
    <property type="entry name" value="S24_LexA-like"/>
    <property type="match status" value="1"/>
</dbReference>
<proteinExistence type="predicted"/>
<accession>A0ABY7JZZ9</accession>
<feature type="domain" description="Peptidase S24/S26A/S26B/S26C" evidence="1">
    <location>
        <begin position="11"/>
        <end position="75"/>
    </location>
</feature>
<dbReference type="InterPro" id="IPR039418">
    <property type="entry name" value="LexA-like"/>
</dbReference>
<evidence type="ECO:0000313" key="2">
    <source>
        <dbReference type="EMBL" id="WAX56641.1"/>
    </source>
</evidence>
<gene>
    <name evidence="2" type="ORF">M6B22_19240</name>
</gene>
<name>A0ABY7JZZ9_9ACTN</name>
<dbReference type="InterPro" id="IPR036286">
    <property type="entry name" value="LexA/Signal_pep-like_sf"/>
</dbReference>
<evidence type="ECO:0000259" key="1">
    <source>
        <dbReference type="Pfam" id="PF00717"/>
    </source>
</evidence>
<protein>
    <submittedName>
        <fullName evidence="2">S24 family peptidase</fullName>
    </submittedName>
</protein>
<dbReference type="RefSeq" id="WP_269443174.1">
    <property type="nucleotide sequence ID" value="NZ_CP097463.1"/>
</dbReference>
<evidence type="ECO:0000313" key="3">
    <source>
        <dbReference type="Proteomes" id="UP001164693"/>
    </source>
</evidence>
<dbReference type="Pfam" id="PF00717">
    <property type="entry name" value="Peptidase_S24"/>
    <property type="match status" value="1"/>
</dbReference>
<dbReference type="Gene3D" id="2.10.109.10">
    <property type="entry name" value="Umud Fragment, subunit A"/>
    <property type="match status" value="1"/>
</dbReference>
<sequence length="105" mass="11382">MRGAVIPWQRVRVSGPSMVPTLHDGDVVLVRHGGVVRAGDVVLARFRSMPERFVLKRAVREVDGGWWLASDNAAAGGDSAVHGVADVLARVVLRVVPGKWPVRVR</sequence>